<reference evidence="1 2" key="1">
    <citation type="submission" date="2020-02" db="EMBL/GenBank/DDBJ databases">
        <title>Genome sequence of the type strain CCBAU10050 of Rhizobium daejeonense.</title>
        <authorList>
            <person name="Gao J."/>
            <person name="Sun J."/>
        </authorList>
    </citation>
    <scope>NUCLEOTIDE SEQUENCE [LARGE SCALE GENOMIC DNA]</scope>
    <source>
        <strain evidence="1 2">CCBAU10050</strain>
    </source>
</reference>
<organism evidence="1 2">
    <name type="scientific">Rhizobium daejeonense</name>
    <dbReference type="NCBI Taxonomy" id="240521"/>
    <lineage>
        <taxon>Bacteria</taxon>
        <taxon>Pseudomonadati</taxon>
        <taxon>Pseudomonadota</taxon>
        <taxon>Alphaproteobacteria</taxon>
        <taxon>Hyphomicrobiales</taxon>
        <taxon>Rhizobiaceae</taxon>
        <taxon>Rhizobium/Agrobacterium group</taxon>
        <taxon>Rhizobium</taxon>
    </lineage>
</organism>
<proteinExistence type="predicted"/>
<name>A0A6M1S0Z6_9HYPH</name>
<evidence type="ECO:0000313" key="1">
    <source>
        <dbReference type="EMBL" id="NGO63921.1"/>
    </source>
</evidence>
<gene>
    <name evidence="1" type="ORF">G6N76_09555</name>
</gene>
<keyword evidence="2" id="KW-1185">Reference proteome</keyword>
<dbReference type="Proteomes" id="UP000477849">
    <property type="component" value="Unassembled WGS sequence"/>
</dbReference>
<accession>A0A6M1S0Z6</accession>
<evidence type="ECO:0000313" key="2">
    <source>
        <dbReference type="Proteomes" id="UP000477849"/>
    </source>
</evidence>
<sequence length="98" mass="11006">MSNTCNCGSFHEGDWVECKLNTDLFGIVVGDSDYGRFINVQLAVTLEIKRFHVMTLRHMEDDTAPPPKTDADEPETNVIHVDFTIARDLRNTQPAGRA</sequence>
<dbReference type="AlphaFoldDB" id="A0A6M1S0Z6"/>
<comment type="caution">
    <text evidence="1">The sequence shown here is derived from an EMBL/GenBank/DDBJ whole genome shotgun (WGS) entry which is preliminary data.</text>
</comment>
<dbReference type="RefSeq" id="WP_163898966.1">
    <property type="nucleotide sequence ID" value="NZ_CP048427.1"/>
</dbReference>
<protein>
    <submittedName>
        <fullName evidence="1">Uncharacterized protein</fullName>
    </submittedName>
</protein>
<dbReference type="EMBL" id="JAAKZH010000003">
    <property type="protein sequence ID" value="NGO63921.1"/>
    <property type="molecule type" value="Genomic_DNA"/>
</dbReference>